<dbReference type="Pfam" id="PF17957">
    <property type="entry name" value="Big_7"/>
    <property type="match status" value="2"/>
</dbReference>
<dbReference type="InterPro" id="IPR000209">
    <property type="entry name" value="Peptidase_S8/S53_dom"/>
</dbReference>
<dbReference type="EMBL" id="WTVG01000019">
    <property type="protein sequence ID" value="NMG24789.1"/>
    <property type="molecule type" value="Genomic_DNA"/>
</dbReference>
<feature type="chain" id="PRO_5045618157" evidence="7">
    <location>
        <begin position="40"/>
        <end position="598"/>
    </location>
</feature>
<feature type="domain" description="Fervidolysin-like N-terminal prodomain" evidence="9">
    <location>
        <begin position="39"/>
        <end position="116"/>
    </location>
</feature>
<evidence type="ECO:0000256" key="1">
    <source>
        <dbReference type="ARBA" id="ARBA00011073"/>
    </source>
</evidence>
<dbReference type="InterPro" id="IPR022398">
    <property type="entry name" value="Peptidase_S8_His-AS"/>
</dbReference>
<dbReference type="InterPro" id="IPR013783">
    <property type="entry name" value="Ig-like_fold"/>
</dbReference>
<dbReference type="InterPro" id="IPR017315">
    <property type="entry name" value="Pep_S8A_subtilisin_pbac-2"/>
</dbReference>
<sequence>MNDTTMNVRPHGFRRVSLQRRNVSLVLALALAGSAGSMAAYGANDTPAWVPGRILVQPRPGLPEAALEKILKAHGGKSIERIEAIGVHVVQLPPNVSEKAVAALLSKNKHLKFAELDMLLEPAGSVNDPYFSKAWHLPKIQAPTAWDASTGAGVTVAILDSGVDASHPDLAGKLVSGWNFYDGNSNTTDVNGHGTKVAGTVAAATNNATGVAAVAGAAKIMPVRVSSSSGSGSLSAIASGLTWAADRGARVANLSFYGVSTSSTIVSAAQYMKNKGGLVTVSAGNYGTETTFASTDTMIIVSATDSNDAKTSWSSYGNYVDLAAPGAGIWTTANGGGYGSVSGTSFSSPVTAGVVALMMAVNPTLGASQVQQLLQSTAKDLGAAGWDKYYGYGLVNAAAAVQAAKGSAPSDSTAPSVSVSSPTSGSTVKGLVAINVSAADNVGISRVDLLVNGSKLASDTTAPYGFSWDSTTVADGNATLTAYAYDAVGNYASSSAAVKVANAASASTDTVVPTATISSPTNGANIGSKVTVSASASDNVGVASLSLYIDGQLKSTVNGSSLSYLWNTRKESGGTHTVQVVAKDTAGNAATRSISVTK</sequence>
<dbReference type="InterPro" id="IPR050131">
    <property type="entry name" value="Peptidase_S8_subtilisin-like"/>
</dbReference>
<reference evidence="10" key="1">
    <citation type="submission" date="2019-12" db="EMBL/GenBank/DDBJ databases">
        <title>Comparative genomics gives insights into the taxonomy of the Azoarcus-Aromatoleum group and reveals separate origins of nif in the plant-associated Azoarcus and non-plant-associated Aromatoleum sub-groups.</title>
        <authorList>
            <person name="Lafos M."/>
            <person name="Maluk M."/>
            <person name="Batista M."/>
            <person name="Junghare M."/>
            <person name="Carmona M."/>
            <person name="Faoro H."/>
            <person name="Cruz L.M."/>
            <person name="Battistoni F."/>
            <person name="De Souza E."/>
            <person name="Pedrosa F."/>
            <person name="Chen W.-M."/>
            <person name="Poole P.S."/>
            <person name="Dixon R.A."/>
            <person name="James E.K."/>
        </authorList>
    </citation>
    <scope>NUCLEOTIDE SEQUENCE</scope>
    <source>
        <strain evidence="10">LuFRes1</strain>
    </source>
</reference>
<dbReference type="InterPro" id="IPR054399">
    <property type="entry name" value="Fervidolysin-like_N_prodom"/>
</dbReference>
<dbReference type="PROSITE" id="PS00136">
    <property type="entry name" value="SUBTILASE_ASP"/>
    <property type="match status" value="1"/>
</dbReference>
<comment type="caution">
    <text evidence="10">The sequence shown here is derived from an EMBL/GenBank/DDBJ whole genome shotgun (WGS) entry which is preliminary data.</text>
</comment>
<dbReference type="PRINTS" id="PR00723">
    <property type="entry name" value="SUBTILISIN"/>
</dbReference>
<evidence type="ECO:0000256" key="6">
    <source>
        <dbReference type="RuleBase" id="RU003355"/>
    </source>
</evidence>
<dbReference type="InterPro" id="IPR023828">
    <property type="entry name" value="Peptidase_S8_Ser-AS"/>
</dbReference>
<dbReference type="RefSeq" id="WP_169118169.1">
    <property type="nucleotide sequence ID" value="NZ_WTVG02000037.1"/>
</dbReference>
<feature type="active site" description="Charge relay system" evidence="5">
    <location>
        <position position="193"/>
    </location>
</feature>
<dbReference type="Gene3D" id="2.60.40.10">
    <property type="entry name" value="Immunoglobulins"/>
    <property type="match status" value="2"/>
</dbReference>
<evidence type="ECO:0000256" key="4">
    <source>
        <dbReference type="ARBA" id="ARBA00022825"/>
    </source>
</evidence>
<gene>
    <name evidence="10" type="ORF">GO606_08645</name>
</gene>
<evidence type="ECO:0000313" key="11">
    <source>
        <dbReference type="Proteomes" id="UP000615989"/>
    </source>
</evidence>
<dbReference type="PROSITE" id="PS51892">
    <property type="entry name" value="SUBTILASE"/>
    <property type="match status" value="1"/>
</dbReference>
<proteinExistence type="inferred from homology"/>
<dbReference type="PANTHER" id="PTHR43806">
    <property type="entry name" value="PEPTIDASE S8"/>
    <property type="match status" value="1"/>
</dbReference>
<feature type="signal peptide" evidence="7">
    <location>
        <begin position="1"/>
        <end position="39"/>
    </location>
</feature>
<dbReference type="Proteomes" id="UP000615989">
    <property type="component" value="Unassembled WGS sequence"/>
</dbReference>
<keyword evidence="4 5" id="KW-0720">Serine protease</keyword>
<dbReference type="InterPro" id="IPR023827">
    <property type="entry name" value="Peptidase_S8_Asp-AS"/>
</dbReference>
<feature type="active site" description="Charge relay system" evidence="5">
    <location>
        <position position="345"/>
    </location>
</feature>
<dbReference type="InterPro" id="IPR015500">
    <property type="entry name" value="Peptidase_S8_subtilisin-rel"/>
</dbReference>
<dbReference type="InterPro" id="IPR036852">
    <property type="entry name" value="Peptidase_S8/S53_dom_sf"/>
</dbReference>
<dbReference type="PANTHER" id="PTHR43806:SF11">
    <property type="entry name" value="CEREVISIN-RELATED"/>
    <property type="match status" value="1"/>
</dbReference>
<name>A0ABX1PJV6_9RHOO</name>
<evidence type="ECO:0000259" key="8">
    <source>
        <dbReference type="Pfam" id="PF00082"/>
    </source>
</evidence>
<dbReference type="Pfam" id="PF00082">
    <property type="entry name" value="Peptidase_S8"/>
    <property type="match status" value="1"/>
</dbReference>
<dbReference type="PIRSF" id="PIRSF037901">
    <property type="entry name" value="Subtilisin_rel_Nmul_A1891"/>
    <property type="match status" value="1"/>
</dbReference>
<evidence type="ECO:0000259" key="9">
    <source>
        <dbReference type="Pfam" id="PF22148"/>
    </source>
</evidence>
<keyword evidence="3 5" id="KW-0378">Hydrolase</keyword>
<dbReference type="Pfam" id="PF22148">
    <property type="entry name" value="Fervidolysin_NPro-like"/>
    <property type="match status" value="1"/>
</dbReference>
<evidence type="ECO:0000313" key="10">
    <source>
        <dbReference type="EMBL" id="NMG24789.1"/>
    </source>
</evidence>
<keyword evidence="7" id="KW-0732">Signal</keyword>
<feature type="domain" description="Peptidase S8/S53" evidence="8">
    <location>
        <begin position="151"/>
        <end position="393"/>
    </location>
</feature>
<dbReference type="PROSITE" id="PS00138">
    <property type="entry name" value="SUBTILASE_SER"/>
    <property type="match status" value="1"/>
</dbReference>
<evidence type="ECO:0000256" key="5">
    <source>
        <dbReference type="PROSITE-ProRule" id="PRU01240"/>
    </source>
</evidence>
<evidence type="ECO:0000256" key="7">
    <source>
        <dbReference type="SAM" id="SignalP"/>
    </source>
</evidence>
<protein>
    <submittedName>
        <fullName evidence="10">S8 family serine peptidase</fullName>
    </submittedName>
</protein>
<evidence type="ECO:0000256" key="3">
    <source>
        <dbReference type="ARBA" id="ARBA00022801"/>
    </source>
</evidence>
<organism evidence="10 11">
    <name type="scientific">Aromatoleum anaerobium</name>
    <dbReference type="NCBI Taxonomy" id="182180"/>
    <lineage>
        <taxon>Bacteria</taxon>
        <taxon>Pseudomonadati</taxon>
        <taxon>Pseudomonadota</taxon>
        <taxon>Betaproteobacteria</taxon>
        <taxon>Rhodocyclales</taxon>
        <taxon>Rhodocyclaceae</taxon>
        <taxon>Aromatoleum</taxon>
    </lineage>
</organism>
<keyword evidence="11" id="KW-1185">Reference proteome</keyword>
<accession>A0ABX1PJV6</accession>
<comment type="similarity">
    <text evidence="1 5 6">Belongs to the peptidase S8 family.</text>
</comment>
<dbReference type="SUPFAM" id="SSF52743">
    <property type="entry name" value="Subtilisin-like"/>
    <property type="match status" value="1"/>
</dbReference>
<dbReference type="PROSITE" id="PS00137">
    <property type="entry name" value="SUBTILASE_HIS"/>
    <property type="match status" value="1"/>
</dbReference>
<keyword evidence="2 5" id="KW-0645">Protease</keyword>
<feature type="active site" description="Charge relay system" evidence="5">
    <location>
        <position position="160"/>
    </location>
</feature>
<dbReference type="Gene3D" id="3.40.50.200">
    <property type="entry name" value="Peptidase S8/S53 domain"/>
    <property type="match status" value="1"/>
</dbReference>
<evidence type="ECO:0000256" key="2">
    <source>
        <dbReference type="ARBA" id="ARBA00022670"/>
    </source>
</evidence>